<dbReference type="OrthoDB" id="2119228at2759"/>
<dbReference type="EMBL" id="LFZO01000275">
    <property type="protein sequence ID" value="KXT10227.1"/>
    <property type="molecule type" value="Genomic_DNA"/>
</dbReference>
<accession>A0A139I670</accession>
<sequence length="60" mass="6755">MLSNDSGAEVKCRREGVKSLSVYQNGLLLHIKARVAEFCLFSPPQYGDTSALQQREVWRA</sequence>
<organism evidence="1 2">
    <name type="scientific">Pseudocercospora musae</name>
    <dbReference type="NCBI Taxonomy" id="113226"/>
    <lineage>
        <taxon>Eukaryota</taxon>
        <taxon>Fungi</taxon>
        <taxon>Dikarya</taxon>
        <taxon>Ascomycota</taxon>
        <taxon>Pezizomycotina</taxon>
        <taxon>Dothideomycetes</taxon>
        <taxon>Dothideomycetidae</taxon>
        <taxon>Mycosphaerellales</taxon>
        <taxon>Mycosphaerellaceae</taxon>
        <taxon>Pseudocercospora</taxon>
    </lineage>
</organism>
<gene>
    <name evidence="1" type="ORF">AC579_2953</name>
</gene>
<protein>
    <submittedName>
        <fullName evidence="1">Uncharacterized protein</fullName>
    </submittedName>
</protein>
<dbReference type="Proteomes" id="UP000073492">
    <property type="component" value="Unassembled WGS sequence"/>
</dbReference>
<proteinExistence type="predicted"/>
<evidence type="ECO:0000313" key="1">
    <source>
        <dbReference type="EMBL" id="KXT10227.1"/>
    </source>
</evidence>
<name>A0A139I670_9PEZI</name>
<comment type="caution">
    <text evidence="1">The sequence shown here is derived from an EMBL/GenBank/DDBJ whole genome shotgun (WGS) entry which is preliminary data.</text>
</comment>
<reference evidence="1 2" key="1">
    <citation type="submission" date="2015-07" db="EMBL/GenBank/DDBJ databases">
        <title>Comparative genomics of the Sigatoka disease complex on banana suggests a link between parallel evolutionary changes in Pseudocercospora fijiensis and Pseudocercospora eumusae and increased virulence on the banana host.</title>
        <authorList>
            <person name="Chang T.-C."/>
            <person name="Salvucci A."/>
            <person name="Crous P.W."/>
            <person name="Stergiopoulos I."/>
        </authorList>
    </citation>
    <scope>NUCLEOTIDE SEQUENCE [LARGE SCALE GENOMIC DNA]</scope>
    <source>
        <strain evidence="1 2">CBS 116634</strain>
    </source>
</reference>
<evidence type="ECO:0000313" key="2">
    <source>
        <dbReference type="Proteomes" id="UP000073492"/>
    </source>
</evidence>
<keyword evidence="2" id="KW-1185">Reference proteome</keyword>
<dbReference type="AlphaFoldDB" id="A0A139I670"/>